<keyword evidence="4 7" id="KW-0812">Transmembrane</keyword>
<dbReference type="EMBL" id="JBHSKD010000009">
    <property type="protein sequence ID" value="MFC5177020.1"/>
    <property type="molecule type" value="Genomic_DNA"/>
</dbReference>
<dbReference type="CDD" id="cd16015">
    <property type="entry name" value="LTA_synthase"/>
    <property type="match status" value="1"/>
</dbReference>
<dbReference type="InterPro" id="IPR000917">
    <property type="entry name" value="Sulfatase_N"/>
</dbReference>
<evidence type="ECO:0000313" key="10">
    <source>
        <dbReference type="Proteomes" id="UP001596087"/>
    </source>
</evidence>
<dbReference type="SUPFAM" id="SSF53649">
    <property type="entry name" value="Alkaline phosphatase-like"/>
    <property type="match status" value="1"/>
</dbReference>
<dbReference type="PANTHER" id="PTHR47371">
    <property type="entry name" value="LIPOTEICHOIC ACID SYNTHASE"/>
    <property type="match status" value="1"/>
</dbReference>
<feature type="transmembrane region" description="Helical" evidence="7">
    <location>
        <begin position="31"/>
        <end position="50"/>
    </location>
</feature>
<dbReference type="PANTHER" id="PTHR47371:SF3">
    <property type="entry name" value="PHOSPHOGLYCEROL TRANSFERASE I"/>
    <property type="match status" value="1"/>
</dbReference>
<feature type="transmembrane region" description="Helical" evidence="7">
    <location>
        <begin position="70"/>
        <end position="90"/>
    </location>
</feature>
<dbReference type="Gene3D" id="3.40.720.10">
    <property type="entry name" value="Alkaline Phosphatase, subunit A"/>
    <property type="match status" value="1"/>
</dbReference>
<dbReference type="RefSeq" id="WP_378589729.1">
    <property type="nucleotide sequence ID" value="NZ_JBHSKD010000009.1"/>
</dbReference>
<evidence type="ECO:0000256" key="4">
    <source>
        <dbReference type="ARBA" id="ARBA00022692"/>
    </source>
</evidence>
<feature type="transmembrane region" description="Helical" evidence="7">
    <location>
        <begin position="190"/>
        <end position="208"/>
    </location>
</feature>
<keyword evidence="10" id="KW-1185">Reference proteome</keyword>
<protein>
    <submittedName>
        <fullName evidence="9">LTA synthase family protein</fullName>
    </submittedName>
</protein>
<dbReference type="Pfam" id="PF00884">
    <property type="entry name" value="Sulfatase"/>
    <property type="match status" value="1"/>
</dbReference>
<evidence type="ECO:0000256" key="7">
    <source>
        <dbReference type="SAM" id="Phobius"/>
    </source>
</evidence>
<evidence type="ECO:0000313" key="9">
    <source>
        <dbReference type="EMBL" id="MFC5177020.1"/>
    </source>
</evidence>
<evidence type="ECO:0000259" key="8">
    <source>
        <dbReference type="Pfam" id="PF00884"/>
    </source>
</evidence>
<comment type="caution">
    <text evidence="9">The sequence shown here is derived from an EMBL/GenBank/DDBJ whole genome shotgun (WGS) entry which is preliminary data.</text>
</comment>
<feature type="transmembrane region" description="Helical" evidence="7">
    <location>
        <begin position="97"/>
        <end position="114"/>
    </location>
</feature>
<evidence type="ECO:0000256" key="3">
    <source>
        <dbReference type="ARBA" id="ARBA00022475"/>
    </source>
</evidence>
<evidence type="ECO:0000256" key="5">
    <source>
        <dbReference type="ARBA" id="ARBA00022989"/>
    </source>
</evidence>
<organism evidence="9 10">
    <name type="scientific">Nocardioides taihuensis</name>
    <dbReference type="NCBI Taxonomy" id="1835606"/>
    <lineage>
        <taxon>Bacteria</taxon>
        <taxon>Bacillati</taxon>
        <taxon>Actinomycetota</taxon>
        <taxon>Actinomycetes</taxon>
        <taxon>Propionibacteriales</taxon>
        <taxon>Nocardioidaceae</taxon>
        <taxon>Nocardioides</taxon>
    </lineage>
</organism>
<feature type="domain" description="Sulfatase N-terminal" evidence="8">
    <location>
        <begin position="293"/>
        <end position="576"/>
    </location>
</feature>
<keyword evidence="6 7" id="KW-0472">Membrane</keyword>
<keyword evidence="5 7" id="KW-1133">Transmembrane helix</keyword>
<feature type="transmembrane region" description="Helical" evidence="7">
    <location>
        <begin position="149"/>
        <end position="170"/>
    </location>
</feature>
<comment type="subcellular location">
    <subcellularLocation>
        <location evidence="1">Cell membrane</location>
        <topology evidence="1">Multi-pass membrane protein</topology>
    </subcellularLocation>
</comment>
<accession>A0ABW0BIB7</accession>
<proteinExistence type="predicted"/>
<dbReference type="Proteomes" id="UP001596087">
    <property type="component" value="Unassembled WGS sequence"/>
</dbReference>
<evidence type="ECO:0000256" key="2">
    <source>
        <dbReference type="ARBA" id="ARBA00004936"/>
    </source>
</evidence>
<dbReference type="InterPro" id="IPR017850">
    <property type="entry name" value="Alkaline_phosphatase_core_sf"/>
</dbReference>
<keyword evidence="3" id="KW-1003">Cell membrane</keyword>
<comment type="pathway">
    <text evidence="2">Cell wall biogenesis; lipoteichoic acid biosynthesis.</text>
</comment>
<sequence>MGGSGGSRSGLLQAVRPEEQQDVAASPRRRVVLPAAGALLAGAVVCDFVLTLSTWTGGARTMGLPAWPVLVTWGGQLVGIALVLLVLVALTALLGRVWAALATVLAVALPLAAVNHTKLVLRGEPVYPSDVGFLSQPGFLGSMVGPGRLALLGLLVVVPVAVCFLVGRVLARRHPRPHRRVDPQGWRRHVLTRGVVLGSCLLLLQPATQFNEPGNPWRGAYDRSGVVWRSWSQTENYLFNGFVAGFLYNTHVTAMEPPPGYGPEAMEEVARRYQRAADRINRGRTPGTLADVNVVLVLGESFSDPLRLSGMSVATDPIARTRATMATTASGSLLSEGYGGGTATMEFEVLTGLPLRNFEPQVTSPYQMVVPDLPSFPSAVGALAADGHRTIAIHPYQTQMYRREEVYRAFGFDQFVHDTTMAEQTRLERSPYLSDSTAYDEVLAREAASPEPLLAHVVTMQNHMPWADWYDDPVPVAGPDDPDVRAEVGTYLRGLSYSDAALADFLRALRRSPERTVVLFYGDHLPGLYDDVLPSDPARTRWETPFFVWDSRGNLARPQPLTSAGNLLPLLYDVVGEPVPPYYALLERLRRHLPAVTRRYLVTADGTEVADEASLSPRVQGLLDDLRLVQYDFSLGHRYALDAMWPQG</sequence>
<dbReference type="InterPro" id="IPR050448">
    <property type="entry name" value="OpgB/LTA_synthase_biosynth"/>
</dbReference>
<name>A0ABW0BIB7_9ACTN</name>
<evidence type="ECO:0000256" key="1">
    <source>
        <dbReference type="ARBA" id="ARBA00004651"/>
    </source>
</evidence>
<gene>
    <name evidence="9" type="ORF">ACFPGP_10080</name>
</gene>
<evidence type="ECO:0000256" key="6">
    <source>
        <dbReference type="ARBA" id="ARBA00023136"/>
    </source>
</evidence>
<reference evidence="10" key="1">
    <citation type="journal article" date="2019" name="Int. J. Syst. Evol. Microbiol.">
        <title>The Global Catalogue of Microorganisms (GCM) 10K type strain sequencing project: providing services to taxonomists for standard genome sequencing and annotation.</title>
        <authorList>
            <consortium name="The Broad Institute Genomics Platform"/>
            <consortium name="The Broad Institute Genome Sequencing Center for Infectious Disease"/>
            <person name="Wu L."/>
            <person name="Ma J."/>
        </authorList>
    </citation>
    <scope>NUCLEOTIDE SEQUENCE [LARGE SCALE GENOMIC DNA]</scope>
    <source>
        <strain evidence="10">DFY41</strain>
    </source>
</reference>